<keyword evidence="3" id="KW-1185">Reference proteome</keyword>
<evidence type="ECO:0000313" key="2">
    <source>
        <dbReference type="EnsemblPlants" id="OMERI04G26040.1"/>
    </source>
</evidence>
<feature type="compositionally biased region" description="Acidic residues" evidence="1">
    <location>
        <begin position="237"/>
        <end position="251"/>
    </location>
</feature>
<dbReference type="AlphaFoldDB" id="A0A0E0DKL6"/>
<dbReference type="EnsemblPlants" id="OMERI04G26040.1">
    <property type="protein sequence ID" value="OMERI04G26040.1"/>
    <property type="gene ID" value="OMERI04G26040"/>
</dbReference>
<name>A0A0E0DKL6_9ORYZ</name>
<feature type="region of interest" description="Disordered" evidence="1">
    <location>
        <begin position="76"/>
        <end position="214"/>
    </location>
</feature>
<dbReference type="Proteomes" id="UP000008021">
    <property type="component" value="Chromosome 4"/>
</dbReference>
<feature type="region of interest" description="Disordered" evidence="1">
    <location>
        <begin position="282"/>
        <end position="353"/>
    </location>
</feature>
<dbReference type="HOGENOM" id="CLU_786149_0_0_1"/>
<evidence type="ECO:0000256" key="1">
    <source>
        <dbReference type="SAM" id="MobiDB-lite"/>
    </source>
</evidence>
<feature type="compositionally biased region" description="Basic and acidic residues" evidence="1">
    <location>
        <begin position="41"/>
        <end position="53"/>
    </location>
</feature>
<feature type="region of interest" description="Disordered" evidence="1">
    <location>
        <begin position="41"/>
        <end position="61"/>
    </location>
</feature>
<reference evidence="2" key="2">
    <citation type="submission" date="2018-05" db="EMBL/GenBank/DDBJ databases">
        <title>OmerRS3 (Oryza meridionalis Reference Sequence Version 3).</title>
        <authorList>
            <person name="Zhang J."/>
            <person name="Kudrna D."/>
            <person name="Lee S."/>
            <person name="Talag J."/>
            <person name="Welchert J."/>
            <person name="Wing R.A."/>
        </authorList>
    </citation>
    <scope>NUCLEOTIDE SEQUENCE [LARGE SCALE GENOMIC DNA]</scope>
    <source>
        <strain evidence="2">cv. OR44</strain>
    </source>
</reference>
<feature type="compositionally biased region" description="Basic and acidic residues" evidence="1">
    <location>
        <begin position="144"/>
        <end position="158"/>
    </location>
</feature>
<feature type="compositionally biased region" description="Gly residues" evidence="1">
    <location>
        <begin position="295"/>
        <end position="307"/>
    </location>
</feature>
<proteinExistence type="predicted"/>
<dbReference type="Gramene" id="OMERI04G26040.1">
    <property type="protein sequence ID" value="OMERI04G26040.1"/>
    <property type="gene ID" value="OMERI04G26040"/>
</dbReference>
<protein>
    <recommendedName>
        <fullName evidence="4">DUF834 domain-containing protein</fullName>
    </recommendedName>
</protein>
<reference evidence="2" key="1">
    <citation type="submission" date="2015-04" db="UniProtKB">
        <authorList>
            <consortium name="EnsemblPlants"/>
        </authorList>
    </citation>
    <scope>IDENTIFICATION</scope>
</reference>
<evidence type="ECO:0000313" key="3">
    <source>
        <dbReference type="Proteomes" id="UP000008021"/>
    </source>
</evidence>
<feature type="region of interest" description="Disordered" evidence="1">
    <location>
        <begin position="232"/>
        <end position="255"/>
    </location>
</feature>
<accession>A0A0E0DKL6</accession>
<feature type="compositionally biased region" description="Gly residues" evidence="1">
    <location>
        <begin position="189"/>
        <end position="207"/>
    </location>
</feature>
<organism evidence="2">
    <name type="scientific">Oryza meridionalis</name>
    <dbReference type="NCBI Taxonomy" id="40149"/>
    <lineage>
        <taxon>Eukaryota</taxon>
        <taxon>Viridiplantae</taxon>
        <taxon>Streptophyta</taxon>
        <taxon>Embryophyta</taxon>
        <taxon>Tracheophyta</taxon>
        <taxon>Spermatophyta</taxon>
        <taxon>Magnoliopsida</taxon>
        <taxon>Liliopsida</taxon>
        <taxon>Poales</taxon>
        <taxon>Poaceae</taxon>
        <taxon>BOP clade</taxon>
        <taxon>Oryzoideae</taxon>
        <taxon>Oryzeae</taxon>
        <taxon>Oryzinae</taxon>
        <taxon>Oryza</taxon>
    </lineage>
</organism>
<evidence type="ECO:0008006" key="4">
    <source>
        <dbReference type="Google" id="ProtNLM"/>
    </source>
</evidence>
<sequence>MALPCAAASQRPVKQRYILGGMRPASSHSMDEHRGAWRVYGERGPEAADHEDTAAAGTSEEARALEDLEDIAPRGALDGAPAACEHGERAGEELPLAAPRGADIAKREDGGSAGGEYRAPRLGGEREGVLHPLAGSGWGVGEGGELREYEDDASRASEDGAVARPGRSERGQEAVGPREGVADSERFGRVGGGGGGGGDGGEGLVGEEGGEGEAEPVAAVGVEGVEAAAAVGARVAEEEEAEGGEEGEEVVGEGFVEEARYRAADDGVAEGEAEEHVVERVRRQEVDGRRQQRGVGVGVGVGCGCGHGDGEREFGGEGNWSQPRRRSRDSGAQQQHNTQRRRPGGISVISARL</sequence>